<reference evidence="7 8" key="1">
    <citation type="submission" date="2022-05" db="EMBL/GenBank/DDBJ databases">
        <authorList>
            <consortium name="Genoscope - CEA"/>
            <person name="William W."/>
        </authorList>
    </citation>
    <scope>NUCLEOTIDE SEQUENCE [LARGE SCALE GENOMIC DNA]</scope>
</reference>
<feature type="transmembrane region" description="Helical" evidence="6">
    <location>
        <begin position="429"/>
        <end position="448"/>
    </location>
</feature>
<keyword evidence="3 6" id="KW-0812">Transmembrane</keyword>
<feature type="transmembrane region" description="Helical" evidence="6">
    <location>
        <begin position="161"/>
        <end position="182"/>
    </location>
</feature>
<organism evidence="7 8">
    <name type="scientific">Porites lobata</name>
    <dbReference type="NCBI Taxonomy" id="104759"/>
    <lineage>
        <taxon>Eukaryota</taxon>
        <taxon>Metazoa</taxon>
        <taxon>Cnidaria</taxon>
        <taxon>Anthozoa</taxon>
        <taxon>Hexacorallia</taxon>
        <taxon>Scleractinia</taxon>
        <taxon>Fungiina</taxon>
        <taxon>Poritidae</taxon>
        <taxon>Porites</taxon>
    </lineage>
</organism>
<evidence type="ECO:0000256" key="5">
    <source>
        <dbReference type="ARBA" id="ARBA00023136"/>
    </source>
</evidence>
<dbReference type="PANTHER" id="PTHR11119">
    <property type="entry name" value="XANTHINE-URACIL / VITAMIN C PERMEASE FAMILY MEMBER"/>
    <property type="match status" value="1"/>
</dbReference>
<gene>
    <name evidence="7" type="ORF">PLOB_00022315</name>
</gene>
<accession>A0ABN8RLJ4</accession>
<comment type="similarity">
    <text evidence="2">Belongs to the nucleobase:cation symporter-2 (NCS2) (TC 2.A.40) family.</text>
</comment>
<name>A0ABN8RLJ4_9CNID</name>
<feature type="transmembrane region" description="Helical" evidence="6">
    <location>
        <begin position="313"/>
        <end position="332"/>
    </location>
</feature>
<keyword evidence="5 6" id="KW-0472">Membrane</keyword>
<evidence type="ECO:0000256" key="1">
    <source>
        <dbReference type="ARBA" id="ARBA00004141"/>
    </source>
</evidence>
<proteinExistence type="inferred from homology"/>
<evidence type="ECO:0000256" key="4">
    <source>
        <dbReference type="ARBA" id="ARBA00022989"/>
    </source>
</evidence>
<keyword evidence="4 6" id="KW-1133">Transmembrane helix</keyword>
<feature type="transmembrane region" description="Helical" evidence="6">
    <location>
        <begin position="401"/>
        <end position="423"/>
    </location>
</feature>
<dbReference type="EMBL" id="CALNXK010000260">
    <property type="protein sequence ID" value="CAH3179653.1"/>
    <property type="molecule type" value="Genomic_DNA"/>
</dbReference>
<dbReference type="Proteomes" id="UP001159405">
    <property type="component" value="Unassembled WGS sequence"/>
</dbReference>
<feature type="transmembrane region" description="Helical" evidence="6">
    <location>
        <begin position="251"/>
        <end position="279"/>
    </location>
</feature>
<feature type="transmembrane region" description="Helical" evidence="6">
    <location>
        <begin position="460"/>
        <end position="477"/>
    </location>
</feature>
<evidence type="ECO:0000256" key="3">
    <source>
        <dbReference type="ARBA" id="ARBA00022692"/>
    </source>
</evidence>
<comment type="subcellular location">
    <subcellularLocation>
        <location evidence="1">Membrane</location>
        <topology evidence="1">Multi-pass membrane protein</topology>
    </subcellularLocation>
</comment>
<feature type="transmembrane region" description="Helical" evidence="6">
    <location>
        <begin position="31"/>
        <end position="56"/>
    </location>
</feature>
<evidence type="ECO:0000313" key="8">
    <source>
        <dbReference type="Proteomes" id="UP001159405"/>
    </source>
</evidence>
<feature type="transmembrane region" description="Helical" evidence="6">
    <location>
        <begin position="68"/>
        <end position="90"/>
    </location>
</feature>
<sequence length="597" mass="64870">MASEDCIQEETNTRRKNALGLSYVIDECPPWYLSIVLGFQHYLTMFGSTLAIPLVLAKPMCYDQNPLATSEIISTIFFVSGLCTLFQTIFGNRLPIVQGGTFSFLTPTIAILSLPKWQCPSSSAPTTAPTVANVSSNVSTIPPTTIFTGAWKPRMREIQGAIMVAAMFQILIGFTGLVGFLLRFVGPLTIAPTITLVGLALFQASADFSGVHWGISATTIVLVAVFSQYLKNIEIPFPSYSREKGMHITRFPLFRLFPILLGIVFSWIISAIITAAGGFTDDPKNPQYLARTDARIYVLEEAKWFRFPYPGQWGTPTISAASVFGMLAGVLASMIESVGDYYACARLSGAPPPPRHAINRGIGMEGIGCLLAGAWGSGNGTTSYSENIGAIGITKVGSRRVVQFGAVIMIFLSILGKFGALFATIPNPIVGGVFMVMFGMITAVGISNLQFVDLNSSRNLFILGFSVVFGMALPYWLSKPENKGIINTGEPEVDQIITVLLRTNMLIGGITGLILDNTIPGSLEERGMTVWRHDTEGDQEDLNVYDLPFGLRKLSTYKCAKYIPFLPYYPEESNDAGTVELKNVVPTEPESDKNKAV</sequence>
<comment type="caution">
    <text evidence="7">The sequence shown here is derived from an EMBL/GenBank/DDBJ whole genome shotgun (WGS) entry which is preliminary data.</text>
</comment>
<protein>
    <submittedName>
        <fullName evidence="7">Uncharacterized protein</fullName>
    </submittedName>
</protein>
<dbReference type="InterPro" id="IPR006043">
    <property type="entry name" value="NCS2"/>
</dbReference>
<dbReference type="Pfam" id="PF00860">
    <property type="entry name" value="Xan_ur_permease"/>
    <property type="match status" value="1"/>
</dbReference>
<evidence type="ECO:0000256" key="2">
    <source>
        <dbReference type="ARBA" id="ARBA00008821"/>
    </source>
</evidence>
<evidence type="ECO:0000256" key="6">
    <source>
        <dbReference type="SAM" id="Phobius"/>
    </source>
</evidence>
<feature type="transmembrane region" description="Helical" evidence="6">
    <location>
        <begin position="211"/>
        <end position="230"/>
    </location>
</feature>
<evidence type="ECO:0000313" key="7">
    <source>
        <dbReference type="EMBL" id="CAH3179653.1"/>
    </source>
</evidence>
<keyword evidence="8" id="KW-1185">Reference proteome</keyword>